<name>A0ABS8TN68_DATST</name>
<sequence>MAMRQFGILQDLPFWSLMAPCKDGYEALIPKMWMVEKDLEEPRAEEDPIEEDYKEEPKYNPNMYNSNDGGIMEMGPHEEPKNIPA</sequence>
<accession>A0ABS8TN68</accession>
<dbReference type="EMBL" id="JACEIK010001898">
    <property type="protein sequence ID" value="MCD7472979.1"/>
    <property type="molecule type" value="Genomic_DNA"/>
</dbReference>
<reference evidence="2 3" key="1">
    <citation type="journal article" date="2021" name="BMC Genomics">
        <title>Datura genome reveals duplications of psychoactive alkaloid biosynthetic genes and high mutation rate following tissue culture.</title>
        <authorList>
            <person name="Rajewski A."/>
            <person name="Carter-House D."/>
            <person name="Stajich J."/>
            <person name="Litt A."/>
        </authorList>
    </citation>
    <scope>NUCLEOTIDE SEQUENCE [LARGE SCALE GENOMIC DNA]</scope>
    <source>
        <strain evidence="2">AR-01</strain>
    </source>
</reference>
<evidence type="ECO:0000256" key="1">
    <source>
        <dbReference type="SAM" id="MobiDB-lite"/>
    </source>
</evidence>
<organism evidence="2 3">
    <name type="scientific">Datura stramonium</name>
    <name type="common">Jimsonweed</name>
    <name type="synonym">Common thornapple</name>
    <dbReference type="NCBI Taxonomy" id="4076"/>
    <lineage>
        <taxon>Eukaryota</taxon>
        <taxon>Viridiplantae</taxon>
        <taxon>Streptophyta</taxon>
        <taxon>Embryophyta</taxon>
        <taxon>Tracheophyta</taxon>
        <taxon>Spermatophyta</taxon>
        <taxon>Magnoliopsida</taxon>
        <taxon>eudicotyledons</taxon>
        <taxon>Gunneridae</taxon>
        <taxon>Pentapetalae</taxon>
        <taxon>asterids</taxon>
        <taxon>lamiids</taxon>
        <taxon>Solanales</taxon>
        <taxon>Solanaceae</taxon>
        <taxon>Solanoideae</taxon>
        <taxon>Datureae</taxon>
        <taxon>Datura</taxon>
    </lineage>
</organism>
<proteinExistence type="predicted"/>
<evidence type="ECO:0000313" key="2">
    <source>
        <dbReference type="EMBL" id="MCD7472979.1"/>
    </source>
</evidence>
<feature type="compositionally biased region" description="Basic and acidic residues" evidence="1">
    <location>
        <begin position="75"/>
        <end position="85"/>
    </location>
</feature>
<protein>
    <submittedName>
        <fullName evidence="2">Uncharacterized protein</fullName>
    </submittedName>
</protein>
<gene>
    <name evidence="2" type="ORF">HAX54_014424</name>
</gene>
<evidence type="ECO:0000313" key="3">
    <source>
        <dbReference type="Proteomes" id="UP000823775"/>
    </source>
</evidence>
<dbReference type="Proteomes" id="UP000823775">
    <property type="component" value="Unassembled WGS sequence"/>
</dbReference>
<feature type="region of interest" description="Disordered" evidence="1">
    <location>
        <begin position="40"/>
        <end position="85"/>
    </location>
</feature>
<keyword evidence="3" id="KW-1185">Reference proteome</keyword>
<comment type="caution">
    <text evidence="2">The sequence shown here is derived from an EMBL/GenBank/DDBJ whole genome shotgun (WGS) entry which is preliminary data.</text>
</comment>